<keyword evidence="1" id="KW-0472">Membrane</keyword>
<dbReference type="EMBL" id="BMHK01000002">
    <property type="protein sequence ID" value="GGB88191.1"/>
    <property type="molecule type" value="Genomic_DNA"/>
</dbReference>
<keyword evidence="1" id="KW-1133">Transmembrane helix</keyword>
<gene>
    <name evidence="2" type="ORF">GCM10011494_03100</name>
</gene>
<feature type="transmembrane region" description="Helical" evidence="1">
    <location>
        <begin position="7"/>
        <end position="26"/>
    </location>
</feature>
<evidence type="ECO:0000313" key="3">
    <source>
        <dbReference type="Proteomes" id="UP000608154"/>
    </source>
</evidence>
<proteinExistence type="predicted"/>
<evidence type="ECO:0000256" key="1">
    <source>
        <dbReference type="SAM" id="Phobius"/>
    </source>
</evidence>
<sequence>MGLLVRFAVMVAVTTVIPISAAHAYLDAASASLAVQALVGTVAAYILTGKIYFRKLKGLFARKRNSDVESSDVSD</sequence>
<keyword evidence="1" id="KW-0812">Transmembrane</keyword>
<name>A0A916X323_9SPHN</name>
<reference evidence="2" key="1">
    <citation type="journal article" date="2014" name="Int. J. Syst. Evol. Microbiol.">
        <title>Complete genome sequence of Corynebacterium casei LMG S-19264T (=DSM 44701T), isolated from a smear-ripened cheese.</title>
        <authorList>
            <consortium name="US DOE Joint Genome Institute (JGI-PGF)"/>
            <person name="Walter F."/>
            <person name="Albersmeier A."/>
            <person name="Kalinowski J."/>
            <person name="Ruckert C."/>
        </authorList>
    </citation>
    <scope>NUCLEOTIDE SEQUENCE</scope>
    <source>
        <strain evidence="2">CGMCC 1.15095</strain>
    </source>
</reference>
<reference evidence="2" key="2">
    <citation type="submission" date="2020-09" db="EMBL/GenBank/DDBJ databases">
        <authorList>
            <person name="Sun Q."/>
            <person name="Zhou Y."/>
        </authorList>
    </citation>
    <scope>NUCLEOTIDE SEQUENCE</scope>
    <source>
        <strain evidence="2">CGMCC 1.15095</strain>
    </source>
</reference>
<dbReference type="Proteomes" id="UP000608154">
    <property type="component" value="Unassembled WGS sequence"/>
</dbReference>
<dbReference type="AlphaFoldDB" id="A0A916X323"/>
<feature type="transmembrane region" description="Helical" evidence="1">
    <location>
        <begin position="32"/>
        <end position="53"/>
    </location>
</feature>
<accession>A0A916X323</accession>
<dbReference type="RefSeq" id="WP_229735780.1">
    <property type="nucleotide sequence ID" value="NZ_BMHK01000002.1"/>
</dbReference>
<protein>
    <submittedName>
        <fullName evidence="2">Uncharacterized protein</fullName>
    </submittedName>
</protein>
<comment type="caution">
    <text evidence="2">The sequence shown here is derived from an EMBL/GenBank/DDBJ whole genome shotgun (WGS) entry which is preliminary data.</text>
</comment>
<organism evidence="2 3">
    <name type="scientific">Novosphingobium endophyticum</name>
    <dbReference type="NCBI Taxonomy" id="1955250"/>
    <lineage>
        <taxon>Bacteria</taxon>
        <taxon>Pseudomonadati</taxon>
        <taxon>Pseudomonadota</taxon>
        <taxon>Alphaproteobacteria</taxon>
        <taxon>Sphingomonadales</taxon>
        <taxon>Sphingomonadaceae</taxon>
        <taxon>Novosphingobium</taxon>
    </lineage>
</organism>
<keyword evidence="3" id="KW-1185">Reference proteome</keyword>
<evidence type="ECO:0000313" key="2">
    <source>
        <dbReference type="EMBL" id="GGB88191.1"/>
    </source>
</evidence>